<proteinExistence type="predicted"/>
<reference evidence="1 2" key="1">
    <citation type="submission" date="2020-02" db="EMBL/GenBank/DDBJ databases">
        <title>Comparative genomics of the hypocrealean fungal genus Beauvera.</title>
        <authorList>
            <person name="Showalter D.N."/>
            <person name="Bushley K.E."/>
            <person name="Rehner S.A."/>
        </authorList>
    </citation>
    <scope>NUCLEOTIDE SEQUENCE [LARGE SCALE GENOMIC DNA]</scope>
    <source>
        <strain evidence="1 2">ARSEF4384</strain>
    </source>
</reference>
<dbReference type="Proteomes" id="UP001397290">
    <property type="component" value="Unassembled WGS sequence"/>
</dbReference>
<dbReference type="AlphaFoldDB" id="A0AAW0S8I3"/>
<protein>
    <submittedName>
        <fullName evidence="1">Uncharacterized protein</fullName>
    </submittedName>
</protein>
<accession>A0AAW0S8I3</accession>
<name>A0AAW0S8I3_9HYPO</name>
<comment type="caution">
    <text evidence="1">The sequence shown here is derived from an EMBL/GenBank/DDBJ whole genome shotgun (WGS) entry which is preliminary data.</text>
</comment>
<gene>
    <name evidence="1" type="ORF">G3M48_009615</name>
</gene>
<sequence>MSSQEWTTSTVYTTRTYTIARCAPTVANCPEKGHVVTETIPLYTTVCPMTPTATASATLSAPSVSASRQPETSITKVTKTYTITSCAPTVTNCPVGKVTTEVVTSTICPDSAASNTKKPNASSVDTGCHGDNCASGVALLIEQSASIIAPSSVATVSSSIQQQLATTDVSTGKSGAVTSALSHVASTGIASSGAHQPTTSKPIGTQSQIPVTALAIPSKSVSRAVALLAGTLFAALLL</sequence>
<evidence type="ECO:0000313" key="1">
    <source>
        <dbReference type="EMBL" id="KAK8150725.1"/>
    </source>
</evidence>
<evidence type="ECO:0000313" key="2">
    <source>
        <dbReference type="Proteomes" id="UP001397290"/>
    </source>
</evidence>
<organism evidence="1 2">
    <name type="scientific">Beauveria asiatica</name>
    <dbReference type="NCBI Taxonomy" id="1069075"/>
    <lineage>
        <taxon>Eukaryota</taxon>
        <taxon>Fungi</taxon>
        <taxon>Dikarya</taxon>
        <taxon>Ascomycota</taxon>
        <taxon>Pezizomycotina</taxon>
        <taxon>Sordariomycetes</taxon>
        <taxon>Hypocreomycetidae</taxon>
        <taxon>Hypocreales</taxon>
        <taxon>Cordycipitaceae</taxon>
        <taxon>Beauveria</taxon>
    </lineage>
</organism>
<keyword evidence="2" id="KW-1185">Reference proteome</keyword>
<dbReference type="EMBL" id="JAAHCF010000008">
    <property type="protein sequence ID" value="KAK8150725.1"/>
    <property type="molecule type" value="Genomic_DNA"/>
</dbReference>